<sequence>MSPADKTLTAILADFGLDKEQERRKFGSKVNFVGQIPSVEKTGSEKINLSLVGAVPAAANALAASWIFEGRGGGEQVVDVDVGRGHNYIDPDVGMTPSLNGQEITVDLVVGNPFLKNIYETKDGRHVVLSAVYVDLVYQWSSFLGCSVLEQDVKDAVGKWNAKDLEASAATAGLPMAIVQSPSEWANHPHGSIMTSLPIVNVKHIQTSAPPLVLSPNPKRPLEGLKVLCATHAIAGPTIGRTLAEHGASVLQIMFTHGFEHNFVYTYANIGTASTRLNFHKEADRVRMWELIKDAHVWVDSYREGGLSKFGFGDEELHGVNPGLIISHVRCYGIEGPWSGKPGFDMQGSASSGLMAYCGGSLQSPAWPPGMVINDYTTGYFGALAVQACVLRRMREGGGFVVGPSLTGTAMSILKLFKTAVDCGFDGEALGPEVLEGATGMGYLRTLKPLPKMSLTPIGYEFLLVPIGSSVPAFPGQEGEYDVSKQVPREKHQALGDFAVPLMKRLTNDTASSYLRQPECTSPPSTPASLALLGSTAIAVDNSALGLAIPTNDGPACEANSGFNVFNGTKGIGDCQDYLIDNDKACLWIAPYYHLML</sequence>
<name>A0A4Z1NWF5_9PEZI</name>
<dbReference type="Pfam" id="PF02515">
    <property type="entry name" value="CoA_transf_3"/>
    <property type="match status" value="1"/>
</dbReference>
<dbReference type="InterPro" id="IPR023606">
    <property type="entry name" value="CoA-Trfase_III_dom_1_sf"/>
</dbReference>
<dbReference type="InterPro" id="IPR003673">
    <property type="entry name" value="CoA-Trfase_fam_III"/>
</dbReference>
<dbReference type="STRING" id="86259.A0A4Z1NWF5"/>
<dbReference type="PANTHER" id="PTHR48229:SF1">
    <property type="entry name" value="ALPHA METHYLACYL-COA RACEMASE-RELATED"/>
    <property type="match status" value="1"/>
</dbReference>
<evidence type="ECO:0000256" key="1">
    <source>
        <dbReference type="ARBA" id="ARBA00008383"/>
    </source>
</evidence>
<dbReference type="SUPFAM" id="SSF89796">
    <property type="entry name" value="CoA-transferase family III (CaiB/BaiF)"/>
    <property type="match status" value="2"/>
</dbReference>
<protein>
    <recommendedName>
        <fullName evidence="4">CoA-transferase family III</fullName>
    </recommendedName>
</protein>
<comment type="caution">
    <text evidence="2">The sequence shown here is derived from an EMBL/GenBank/DDBJ whole genome shotgun (WGS) entry which is preliminary data.</text>
</comment>
<comment type="similarity">
    <text evidence="1">Belongs to the CoA-transferase III family.</text>
</comment>
<evidence type="ECO:0000313" key="2">
    <source>
        <dbReference type="EMBL" id="TID15664.1"/>
    </source>
</evidence>
<keyword evidence="3" id="KW-1185">Reference proteome</keyword>
<dbReference type="EMBL" id="SNSC02000020">
    <property type="protein sequence ID" value="TID15664.1"/>
    <property type="molecule type" value="Genomic_DNA"/>
</dbReference>
<dbReference type="PANTHER" id="PTHR48229">
    <property type="entry name" value="CAIB/BAIF FAMILY ENZYME (AFU_ORTHOLOGUE AFUA_1G05360)-RELATED"/>
    <property type="match status" value="1"/>
</dbReference>
<dbReference type="Proteomes" id="UP000298493">
    <property type="component" value="Unassembled WGS sequence"/>
</dbReference>
<reference evidence="2 3" key="1">
    <citation type="submission" date="2019-04" db="EMBL/GenBank/DDBJ databases">
        <title>High contiguity whole genome sequence and gene annotation resource for two Venturia nashicola isolates.</title>
        <authorList>
            <person name="Prokchorchik M."/>
            <person name="Won K."/>
            <person name="Lee Y."/>
            <person name="Choi E.D."/>
            <person name="Segonzac C."/>
            <person name="Sohn K.H."/>
        </authorList>
    </citation>
    <scope>NUCLEOTIDE SEQUENCE [LARGE SCALE GENOMIC DNA]</scope>
    <source>
        <strain evidence="2 3">PRI2</strain>
    </source>
</reference>
<dbReference type="Gene3D" id="3.40.50.10540">
    <property type="entry name" value="Crotonobetainyl-coa:carnitine coa-transferase, domain 1"/>
    <property type="match status" value="1"/>
</dbReference>
<evidence type="ECO:0008006" key="4">
    <source>
        <dbReference type="Google" id="ProtNLM"/>
    </source>
</evidence>
<evidence type="ECO:0000313" key="3">
    <source>
        <dbReference type="Proteomes" id="UP000298493"/>
    </source>
</evidence>
<gene>
    <name evidence="2" type="ORF">E6O75_ATG07992</name>
</gene>
<organism evidence="2 3">
    <name type="scientific">Venturia nashicola</name>
    <dbReference type="NCBI Taxonomy" id="86259"/>
    <lineage>
        <taxon>Eukaryota</taxon>
        <taxon>Fungi</taxon>
        <taxon>Dikarya</taxon>
        <taxon>Ascomycota</taxon>
        <taxon>Pezizomycotina</taxon>
        <taxon>Dothideomycetes</taxon>
        <taxon>Pleosporomycetidae</taxon>
        <taxon>Venturiales</taxon>
        <taxon>Venturiaceae</taxon>
        <taxon>Venturia</taxon>
    </lineage>
</organism>
<proteinExistence type="inferred from homology"/>
<dbReference type="AlphaFoldDB" id="A0A4Z1NWF5"/>
<dbReference type="InterPro" id="IPR052985">
    <property type="entry name" value="CoA-trans_III_biosynth/detox"/>
</dbReference>
<dbReference type="GO" id="GO:0003824">
    <property type="term" value="F:catalytic activity"/>
    <property type="evidence" value="ECO:0007669"/>
    <property type="project" value="InterPro"/>
</dbReference>
<accession>A0A4Z1NWF5</accession>